<evidence type="ECO:0000313" key="6">
    <source>
        <dbReference type="EMBL" id="KAL3306907.1"/>
    </source>
</evidence>
<dbReference type="InterPro" id="IPR051976">
    <property type="entry name" value="Synaptopodin_domain"/>
</dbReference>
<dbReference type="Pfam" id="PF00595">
    <property type="entry name" value="PDZ"/>
    <property type="match status" value="1"/>
</dbReference>
<dbReference type="PANTHER" id="PTHR24217">
    <property type="entry name" value="PUTATIVE-RELATED"/>
    <property type="match status" value="1"/>
</dbReference>
<gene>
    <name evidence="6" type="ORF">Ciccas_014597</name>
</gene>
<evidence type="ECO:0000259" key="5">
    <source>
        <dbReference type="PROSITE" id="PS50106"/>
    </source>
</evidence>
<keyword evidence="7" id="KW-1185">Reference proteome</keyword>
<keyword evidence="2" id="KW-0963">Cytoplasm</keyword>
<keyword evidence="3" id="KW-0597">Phosphoprotein</keyword>
<evidence type="ECO:0000256" key="4">
    <source>
        <dbReference type="ARBA" id="ARBA00038161"/>
    </source>
</evidence>
<dbReference type="GO" id="GO:0043226">
    <property type="term" value="C:organelle"/>
    <property type="evidence" value="ECO:0007669"/>
    <property type="project" value="UniProtKB-ARBA"/>
</dbReference>
<dbReference type="Proteomes" id="UP001626550">
    <property type="component" value="Unassembled WGS sequence"/>
</dbReference>
<dbReference type="Gene3D" id="2.30.42.10">
    <property type="match status" value="1"/>
</dbReference>
<reference evidence="6 7" key="1">
    <citation type="submission" date="2024-11" db="EMBL/GenBank/DDBJ databases">
        <title>Adaptive evolution of stress response genes in parasites aligns with host niche diversity.</title>
        <authorList>
            <person name="Hahn C."/>
            <person name="Resl P."/>
        </authorList>
    </citation>
    <scope>NUCLEOTIDE SEQUENCE [LARGE SCALE GENOMIC DNA]</scope>
    <source>
        <strain evidence="6">EGGRZ-B1_66</strain>
        <tissue evidence="6">Body</tissue>
    </source>
</reference>
<dbReference type="PROSITE" id="PS50106">
    <property type="entry name" value="PDZ"/>
    <property type="match status" value="1"/>
</dbReference>
<dbReference type="PANTHER" id="PTHR24217:SF0">
    <property type="entry name" value="PDZ DOMAIN-CONTAINING PROTEIN"/>
    <property type="match status" value="1"/>
</dbReference>
<protein>
    <recommendedName>
        <fullName evidence="5">PDZ domain-containing protein</fullName>
    </recommendedName>
</protein>
<evidence type="ECO:0000256" key="1">
    <source>
        <dbReference type="ARBA" id="ARBA00004496"/>
    </source>
</evidence>
<sequence>MVLQELILRSGPPWGFRLYEHPREGLVVCKVRYNSAAEDAGLREGDHLVAINGIKTANITHADAVQIIDCSSFALHLEVQRQDFSPHPQRFNQQAYPSYQQPFKEQHQQPRQRKIETFYLDNFALRNHHAVEDKFTTTELQLVWEKENSPPPIIEPPAPDVDLYRPIDPNVTPISVQRLLTTYDAPIIERQLKSEFRRGEGPVTILKMRQLLMTWNSTNRMFKQMKCLLSSLK</sequence>
<dbReference type="InterPro" id="IPR036034">
    <property type="entry name" value="PDZ_sf"/>
</dbReference>
<comment type="subcellular location">
    <subcellularLocation>
        <location evidence="1">Cytoplasm</location>
    </subcellularLocation>
</comment>
<dbReference type="SMART" id="SM00228">
    <property type="entry name" value="PDZ"/>
    <property type="match status" value="1"/>
</dbReference>
<feature type="domain" description="PDZ" evidence="5">
    <location>
        <begin position="10"/>
        <end position="83"/>
    </location>
</feature>
<proteinExistence type="inferred from homology"/>
<organism evidence="6 7">
    <name type="scientific">Cichlidogyrus casuarinus</name>
    <dbReference type="NCBI Taxonomy" id="1844966"/>
    <lineage>
        <taxon>Eukaryota</taxon>
        <taxon>Metazoa</taxon>
        <taxon>Spiralia</taxon>
        <taxon>Lophotrochozoa</taxon>
        <taxon>Platyhelminthes</taxon>
        <taxon>Monogenea</taxon>
        <taxon>Monopisthocotylea</taxon>
        <taxon>Dactylogyridea</taxon>
        <taxon>Ancyrocephalidae</taxon>
        <taxon>Cichlidogyrus</taxon>
    </lineage>
</organism>
<accession>A0ABD2PJF6</accession>
<evidence type="ECO:0000256" key="2">
    <source>
        <dbReference type="ARBA" id="ARBA00022490"/>
    </source>
</evidence>
<dbReference type="EMBL" id="JBJKFK010009096">
    <property type="protein sequence ID" value="KAL3306907.1"/>
    <property type="molecule type" value="Genomic_DNA"/>
</dbReference>
<comment type="similarity">
    <text evidence="4">Belongs to the synaptopodin family.</text>
</comment>
<dbReference type="InterPro" id="IPR001478">
    <property type="entry name" value="PDZ"/>
</dbReference>
<name>A0ABD2PJF6_9PLAT</name>
<dbReference type="AlphaFoldDB" id="A0ABD2PJF6"/>
<dbReference type="SUPFAM" id="SSF50156">
    <property type="entry name" value="PDZ domain-like"/>
    <property type="match status" value="1"/>
</dbReference>
<evidence type="ECO:0000313" key="7">
    <source>
        <dbReference type="Proteomes" id="UP001626550"/>
    </source>
</evidence>
<evidence type="ECO:0000256" key="3">
    <source>
        <dbReference type="ARBA" id="ARBA00022553"/>
    </source>
</evidence>
<dbReference type="GO" id="GO:0005737">
    <property type="term" value="C:cytoplasm"/>
    <property type="evidence" value="ECO:0007669"/>
    <property type="project" value="UniProtKB-SubCell"/>
</dbReference>
<comment type="caution">
    <text evidence="6">The sequence shown here is derived from an EMBL/GenBank/DDBJ whole genome shotgun (WGS) entry which is preliminary data.</text>
</comment>